<feature type="region of interest" description="Disordered" evidence="1">
    <location>
        <begin position="645"/>
        <end position="673"/>
    </location>
</feature>
<feature type="compositionally biased region" description="Basic and acidic residues" evidence="1">
    <location>
        <begin position="354"/>
        <end position="382"/>
    </location>
</feature>
<feature type="compositionally biased region" description="Basic and acidic residues" evidence="1">
    <location>
        <begin position="316"/>
        <end position="325"/>
    </location>
</feature>
<feature type="region of interest" description="Disordered" evidence="1">
    <location>
        <begin position="1"/>
        <end position="125"/>
    </location>
</feature>
<reference evidence="2 3" key="1">
    <citation type="journal article" date="2012" name="Genome Biol.">
        <title>Genome and low-iron response of an oceanic diatom adapted to chronic iron limitation.</title>
        <authorList>
            <person name="Lommer M."/>
            <person name="Specht M."/>
            <person name="Roy A.S."/>
            <person name="Kraemer L."/>
            <person name="Andreson R."/>
            <person name="Gutowska M.A."/>
            <person name="Wolf J."/>
            <person name="Bergner S.V."/>
            <person name="Schilhabel M.B."/>
            <person name="Klostermeier U.C."/>
            <person name="Beiko R.G."/>
            <person name="Rosenstiel P."/>
            <person name="Hippler M."/>
            <person name="Laroche J."/>
        </authorList>
    </citation>
    <scope>NUCLEOTIDE SEQUENCE [LARGE SCALE GENOMIC DNA]</scope>
    <source>
        <strain evidence="2 3">CCMP1005</strain>
    </source>
</reference>
<organism evidence="2 3">
    <name type="scientific">Thalassiosira oceanica</name>
    <name type="common">Marine diatom</name>
    <dbReference type="NCBI Taxonomy" id="159749"/>
    <lineage>
        <taxon>Eukaryota</taxon>
        <taxon>Sar</taxon>
        <taxon>Stramenopiles</taxon>
        <taxon>Ochrophyta</taxon>
        <taxon>Bacillariophyta</taxon>
        <taxon>Coscinodiscophyceae</taxon>
        <taxon>Thalassiosirophycidae</taxon>
        <taxon>Thalassiosirales</taxon>
        <taxon>Thalassiosiraceae</taxon>
        <taxon>Thalassiosira</taxon>
    </lineage>
</organism>
<feature type="non-terminal residue" evidence="2">
    <location>
        <position position="1"/>
    </location>
</feature>
<feature type="compositionally biased region" description="Acidic residues" evidence="1">
    <location>
        <begin position="383"/>
        <end position="395"/>
    </location>
</feature>
<comment type="caution">
    <text evidence="2">The sequence shown here is derived from an EMBL/GenBank/DDBJ whole genome shotgun (WGS) entry which is preliminary data.</text>
</comment>
<gene>
    <name evidence="2" type="ORF">THAOC_08523</name>
</gene>
<dbReference type="OMA" id="GDANREY"/>
<feature type="compositionally biased region" description="Basic and acidic residues" evidence="1">
    <location>
        <begin position="107"/>
        <end position="117"/>
    </location>
</feature>
<feature type="compositionally biased region" description="Gly residues" evidence="1">
    <location>
        <begin position="84"/>
        <end position="93"/>
    </location>
</feature>
<evidence type="ECO:0000313" key="3">
    <source>
        <dbReference type="Proteomes" id="UP000266841"/>
    </source>
</evidence>
<feature type="compositionally biased region" description="Basic residues" evidence="1">
    <location>
        <begin position="220"/>
        <end position="237"/>
    </location>
</feature>
<protein>
    <submittedName>
        <fullName evidence="2">Uncharacterized protein</fullName>
    </submittedName>
</protein>
<sequence>PPAVPRPVRDRQPRPGRLRLRPTVRRPLLVRAVRRPDEGAGGGRVGLRPERGGVDEGRQEEEVVRLGQARGDGRGASPGVDAAGFGGPGPEGDGGGEEREEGPEEGGGGRREGKEQSSEAEEAPAGVGHVVVGFELVVQLVVVVVLRRQEEEVEEGQVEASQLPDRRGRLRTGSRGRRPAETGGDGRAGGRAAAGPEDSRPARVGARVRRLLVPDQPYGRGRRRRRVRRVPRRTRRGGLRDAPGGVRPSAGDTGRARGGEGRVASRRVPRVRTGGELDGRLLVHRRRVRIVGRAVLLSAPGIIAVGSRRSVSAEVGRSHGQREPDPGGDGGAYPAGAQREHDVGHRRIVPVEVPRARERQHHPLAERGQEEEGRRDQPRSLPDEEADADDDDAQPDEARDRGEDPEHPADFLHGREVPVDREGLALVVHDVVDVGALLARCGGAVDHPVGVQAEKHTDTDDLSPFSVWDGMAVAETSVDEVAAADGVRVEEGRDEAREQEQDRQPAVGVQAAYEEARVRVGLVLVVRVYEGGVGESKRDPVHVPELRGVSGVESGRDGTERNSTREARNLLLYWTKRRAGIGVVKSTVVRVYEVNYSPGHVQLHHVHAFAILGRPLGTELLQSRVERRVLRYRVVRPEDHGIADLEEPVRARPPQVEEEVDLRDLDAAEDVEE</sequence>
<feature type="compositionally biased region" description="Acidic residues" evidence="1">
    <location>
        <begin position="94"/>
        <end position="104"/>
    </location>
</feature>
<feature type="compositionally biased region" description="Basic residues" evidence="1">
    <location>
        <begin position="168"/>
        <end position="177"/>
    </location>
</feature>
<feature type="region of interest" description="Disordered" evidence="1">
    <location>
        <begin position="151"/>
        <end position="266"/>
    </location>
</feature>
<feature type="compositionally biased region" description="Basic and acidic residues" evidence="1">
    <location>
        <begin position="396"/>
        <end position="415"/>
    </location>
</feature>
<evidence type="ECO:0000313" key="2">
    <source>
        <dbReference type="EMBL" id="EJK70143.1"/>
    </source>
</evidence>
<feature type="region of interest" description="Disordered" evidence="1">
    <location>
        <begin position="309"/>
        <end position="415"/>
    </location>
</feature>
<feature type="compositionally biased region" description="Basic and acidic residues" evidence="1">
    <location>
        <begin position="47"/>
        <end position="64"/>
    </location>
</feature>
<dbReference type="AlphaFoldDB" id="K0SUR8"/>
<dbReference type="EMBL" id="AGNL01008988">
    <property type="protein sequence ID" value="EJK70143.1"/>
    <property type="molecule type" value="Genomic_DNA"/>
</dbReference>
<dbReference type="Proteomes" id="UP000266841">
    <property type="component" value="Unassembled WGS sequence"/>
</dbReference>
<name>K0SUR8_THAOC</name>
<accession>K0SUR8</accession>
<feature type="compositionally biased region" description="Basic residues" evidence="1">
    <location>
        <begin position="14"/>
        <end position="24"/>
    </location>
</feature>
<evidence type="ECO:0000256" key="1">
    <source>
        <dbReference type="SAM" id="MobiDB-lite"/>
    </source>
</evidence>
<keyword evidence="3" id="KW-1185">Reference proteome</keyword>
<feature type="compositionally biased region" description="Acidic residues" evidence="1">
    <location>
        <begin position="656"/>
        <end position="673"/>
    </location>
</feature>
<proteinExistence type="predicted"/>